<dbReference type="PANTHER" id="PTHR23088">
    <property type="entry name" value="NITRILASE-RELATED"/>
    <property type="match status" value="1"/>
</dbReference>
<dbReference type="GO" id="GO:0005739">
    <property type="term" value="C:mitochondrion"/>
    <property type="evidence" value="ECO:0007669"/>
    <property type="project" value="TreeGrafter"/>
</dbReference>
<dbReference type="AlphaFoldDB" id="A0AA35SHV1"/>
<dbReference type="Gene3D" id="3.60.110.10">
    <property type="entry name" value="Carbon-nitrogen hydrolase"/>
    <property type="match status" value="1"/>
</dbReference>
<organism evidence="8 9">
    <name type="scientific">Geodia barretti</name>
    <name type="common">Barrett's horny sponge</name>
    <dbReference type="NCBI Taxonomy" id="519541"/>
    <lineage>
        <taxon>Eukaryota</taxon>
        <taxon>Metazoa</taxon>
        <taxon>Porifera</taxon>
        <taxon>Demospongiae</taxon>
        <taxon>Heteroscleromorpha</taxon>
        <taxon>Tetractinellida</taxon>
        <taxon>Astrophorina</taxon>
        <taxon>Geodiidae</taxon>
        <taxon>Geodia</taxon>
    </lineage>
</organism>
<evidence type="ECO:0000256" key="3">
    <source>
        <dbReference type="ARBA" id="ARBA00036637"/>
    </source>
</evidence>
<keyword evidence="2" id="KW-0378">Hydrolase</keyword>
<sequence length="314" mass="34347">MAAQASSFRLALVQLAVGSNKATNLSRAAEKVREAAQNGSKIVALPECFNSPYGTQYFKDYAEEVPAETGQPGPGAGESCKALSQVARECGVFLVGGSIPEVRKGKYYNTSMSFGPDGALLGVFRKVHLFDIDIPGKQKFKESDILSPGDKLLSFDTDWCKVGIGICYDLRFYELASIYGLRGCKLLLYPGAFNTTTGPLHFELLIRGLAANNQLFVAGVSPAQDLTASYHAWGHSMLCNPWGKVVVSADEKEGIVYGEVDLSEVDRVRSQIPVTAQKRWDLYSITDRLAHNYNLLYTQFTNTPFLLLVIHDVG</sequence>
<comment type="similarity">
    <text evidence="1">Belongs to the carbon-nitrogen hydrolase superfamily. NIT1/NIT2 family.</text>
</comment>
<evidence type="ECO:0000256" key="5">
    <source>
        <dbReference type="ARBA" id="ARBA00041576"/>
    </source>
</evidence>
<evidence type="ECO:0000256" key="2">
    <source>
        <dbReference type="ARBA" id="ARBA00022801"/>
    </source>
</evidence>
<dbReference type="Proteomes" id="UP001174909">
    <property type="component" value="Unassembled WGS sequence"/>
</dbReference>
<dbReference type="EC" id="3.5.1.3" evidence="4"/>
<comment type="catalytic activity">
    <reaction evidence="6">
        <text>2-oxosuccinamate + H2O = oxaloacetate + NH4(+)</text>
        <dbReference type="Rhea" id="RHEA:59412"/>
        <dbReference type="ChEBI" id="CHEBI:15377"/>
        <dbReference type="ChEBI" id="CHEBI:16452"/>
        <dbReference type="ChEBI" id="CHEBI:28938"/>
        <dbReference type="ChEBI" id="CHEBI:57735"/>
        <dbReference type="EC" id="3.5.1.3"/>
    </reaction>
    <physiologicalReaction direction="left-to-right" evidence="6">
        <dbReference type="Rhea" id="RHEA:59413"/>
    </physiologicalReaction>
</comment>
<evidence type="ECO:0000259" key="7">
    <source>
        <dbReference type="PROSITE" id="PS50263"/>
    </source>
</evidence>
<keyword evidence="9" id="KW-1185">Reference proteome</keyword>
<dbReference type="GO" id="GO:0006528">
    <property type="term" value="P:asparagine metabolic process"/>
    <property type="evidence" value="ECO:0007669"/>
    <property type="project" value="TreeGrafter"/>
</dbReference>
<dbReference type="SUPFAM" id="SSF56317">
    <property type="entry name" value="Carbon-nitrogen hydrolase"/>
    <property type="match status" value="1"/>
</dbReference>
<dbReference type="GO" id="GO:0006541">
    <property type="term" value="P:glutamine metabolic process"/>
    <property type="evidence" value="ECO:0007669"/>
    <property type="project" value="TreeGrafter"/>
</dbReference>
<accession>A0AA35SHV1</accession>
<dbReference type="GO" id="GO:0006107">
    <property type="term" value="P:oxaloacetate metabolic process"/>
    <property type="evidence" value="ECO:0007669"/>
    <property type="project" value="TreeGrafter"/>
</dbReference>
<dbReference type="FunFam" id="3.60.110.10:FF:000002">
    <property type="entry name" value="Nitrilase family member 2"/>
    <property type="match status" value="1"/>
</dbReference>
<evidence type="ECO:0000256" key="4">
    <source>
        <dbReference type="ARBA" id="ARBA00039118"/>
    </source>
</evidence>
<evidence type="ECO:0000256" key="6">
    <source>
        <dbReference type="ARBA" id="ARBA00048745"/>
    </source>
</evidence>
<feature type="domain" description="CN hydrolase" evidence="7">
    <location>
        <begin position="8"/>
        <end position="262"/>
    </location>
</feature>
<dbReference type="EMBL" id="CASHTH010002405">
    <property type="protein sequence ID" value="CAI8029418.1"/>
    <property type="molecule type" value="Genomic_DNA"/>
</dbReference>
<proteinExistence type="inferred from homology"/>
<comment type="caution">
    <text evidence="8">The sequence shown here is derived from an EMBL/GenBank/DDBJ whole genome shotgun (WGS) entry which is preliminary data.</text>
</comment>
<dbReference type="InterPro" id="IPR036526">
    <property type="entry name" value="C-N_Hydrolase_sf"/>
</dbReference>
<gene>
    <name evidence="8" type="ORF">GBAR_LOCUS16713</name>
</gene>
<dbReference type="Pfam" id="PF00795">
    <property type="entry name" value="CN_hydrolase"/>
    <property type="match status" value="1"/>
</dbReference>
<feature type="non-terminal residue" evidence="8">
    <location>
        <position position="314"/>
    </location>
</feature>
<evidence type="ECO:0000313" key="8">
    <source>
        <dbReference type="EMBL" id="CAI8029418.1"/>
    </source>
</evidence>
<name>A0AA35SHV1_GEOBA</name>
<evidence type="ECO:0000313" key="9">
    <source>
        <dbReference type="Proteomes" id="UP001174909"/>
    </source>
</evidence>
<dbReference type="GO" id="GO:0050152">
    <property type="term" value="F:omega-amidase activity"/>
    <property type="evidence" value="ECO:0007669"/>
    <property type="project" value="UniProtKB-EC"/>
</dbReference>
<dbReference type="PANTHER" id="PTHR23088:SF30">
    <property type="entry name" value="OMEGA-AMIDASE NIT2"/>
    <property type="match status" value="1"/>
</dbReference>
<dbReference type="PROSITE" id="PS50263">
    <property type="entry name" value="CN_HYDROLASE"/>
    <property type="match status" value="1"/>
</dbReference>
<evidence type="ECO:0000256" key="1">
    <source>
        <dbReference type="ARBA" id="ARBA00010613"/>
    </source>
</evidence>
<protein>
    <recommendedName>
        <fullName evidence="4">omega-amidase</fullName>
        <ecNumber evidence="4">3.5.1.3</ecNumber>
    </recommendedName>
    <alternativeName>
        <fullName evidence="5">Nitrilase homolog 2</fullName>
    </alternativeName>
</protein>
<comment type="catalytic activity">
    <reaction evidence="3">
        <text>2-oxoglutaramate + H2O = 2-oxoglutarate + NH4(+)</text>
        <dbReference type="Rhea" id="RHEA:32963"/>
        <dbReference type="ChEBI" id="CHEBI:15377"/>
        <dbReference type="ChEBI" id="CHEBI:16769"/>
        <dbReference type="ChEBI" id="CHEBI:16810"/>
        <dbReference type="ChEBI" id="CHEBI:28938"/>
        <dbReference type="EC" id="3.5.1.3"/>
    </reaction>
    <physiologicalReaction direction="left-to-right" evidence="3">
        <dbReference type="Rhea" id="RHEA:32964"/>
    </physiologicalReaction>
</comment>
<dbReference type="CDD" id="cd07572">
    <property type="entry name" value="nit"/>
    <property type="match status" value="1"/>
</dbReference>
<dbReference type="InterPro" id="IPR045254">
    <property type="entry name" value="Nit1/2_C-N_Hydrolase"/>
</dbReference>
<dbReference type="InterPro" id="IPR003010">
    <property type="entry name" value="C-N_Hydrolase"/>
</dbReference>
<reference evidence="8" key="1">
    <citation type="submission" date="2023-03" db="EMBL/GenBank/DDBJ databases">
        <authorList>
            <person name="Steffen K."/>
            <person name="Cardenas P."/>
        </authorList>
    </citation>
    <scope>NUCLEOTIDE SEQUENCE</scope>
</reference>